<dbReference type="RefSeq" id="WP_008062916.1">
    <property type="nucleotide sequence ID" value="NZ_AFHG01000053.1"/>
</dbReference>
<dbReference type="STRING" id="1000565.METUNv1_02887"/>
<dbReference type="InterPro" id="IPR021890">
    <property type="entry name" value="DUF3501"/>
</dbReference>
<comment type="caution">
    <text evidence="1">The sequence shown here is derived from an EMBL/GenBank/DDBJ whole genome shotgun (WGS) entry which is preliminary data.</text>
</comment>
<dbReference type="eggNOG" id="COG0247">
    <property type="taxonomic scope" value="Bacteria"/>
</dbReference>
<keyword evidence="2" id="KW-1185">Reference proteome</keyword>
<evidence type="ECO:0000313" key="1">
    <source>
        <dbReference type="EMBL" id="EGK70666.1"/>
    </source>
</evidence>
<dbReference type="EMBL" id="AFHG01000053">
    <property type="protein sequence ID" value="EGK70666.1"/>
    <property type="molecule type" value="Genomic_DNA"/>
</dbReference>
<accession>F5RF10</accession>
<name>F5RF10_METUF</name>
<dbReference type="Proteomes" id="UP000005019">
    <property type="component" value="Unassembled WGS sequence"/>
</dbReference>
<dbReference type="OrthoDB" id="9780579at2"/>
<proteinExistence type="predicted"/>
<organism evidence="1 2">
    <name type="scientific">Methyloversatilis universalis (strain ATCC BAA-1314 / DSM 25237 / JCM 13912 / CCUG 52030 / FAM5)</name>
    <dbReference type="NCBI Taxonomy" id="1000565"/>
    <lineage>
        <taxon>Bacteria</taxon>
        <taxon>Pseudomonadati</taxon>
        <taxon>Pseudomonadota</taxon>
        <taxon>Betaproteobacteria</taxon>
        <taxon>Nitrosomonadales</taxon>
        <taxon>Sterolibacteriaceae</taxon>
        <taxon>Methyloversatilis</taxon>
    </lineage>
</organism>
<gene>
    <name evidence="1" type="ORF">METUNv1_02887</name>
</gene>
<dbReference type="Pfam" id="PF12007">
    <property type="entry name" value="DUF3501"/>
    <property type="match status" value="1"/>
</dbReference>
<reference evidence="1 2" key="1">
    <citation type="journal article" date="2011" name="J. Bacteriol.">
        <title>Genome sequence of Methyloversatilis universalis FAM5T, a methylotrophic representative of the order Rhodocyclales.</title>
        <authorList>
            <person name="Kittichotirat W."/>
            <person name="Good N.M."/>
            <person name="Hall R."/>
            <person name="Bringel F."/>
            <person name="Lajus A."/>
            <person name="Medigue C."/>
            <person name="Smalley N.E."/>
            <person name="Beck D."/>
            <person name="Bumgarner R."/>
            <person name="Vuilleumier S."/>
            <person name="Kalyuzhnaya M.G."/>
        </authorList>
    </citation>
    <scope>NUCLEOTIDE SEQUENCE [LARGE SCALE GENOMIC DNA]</scope>
    <source>
        <strain evidence="2">ATCC BAA-1314 / JCM 13912 / FAM5</strain>
    </source>
</reference>
<evidence type="ECO:0008006" key="3">
    <source>
        <dbReference type="Google" id="ProtNLM"/>
    </source>
</evidence>
<protein>
    <recommendedName>
        <fullName evidence="3">DUF3501 domain-containing protein</fullName>
    </recommendedName>
</protein>
<dbReference type="AlphaFoldDB" id="F5RF10"/>
<evidence type="ECO:0000313" key="2">
    <source>
        <dbReference type="Proteomes" id="UP000005019"/>
    </source>
</evidence>
<sequence length="193" mass="21558">MLRNKLLSLEQYARERPAFRRRVIAHKKMRTVALGDHVVLQFEDALTVLYQIQEMLRIERIFEEDGIHQEIAAYAPLVPGGSNLKASMLIGYDDALQRRQWLSRLVGVEHAVWLQVDGHAPVHAIADEDLPRSDALKTSAVHFLRFELTDEMRRALAAGAALSAGVDHAHYPARSGALPQAVRAALCADLIPL</sequence>